<evidence type="ECO:0000256" key="8">
    <source>
        <dbReference type="SAM" id="SignalP"/>
    </source>
</evidence>
<keyword evidence="7" id="KW-0865">Zymogen</keyword>
<dbReference type="GO" id="GO:0006508">
    <property type="term" value="P:proteolysis"/>
    <property type="evidence" value="ECO:0007669"/>
    <property type="project" value="UniProtKB-KW"/>
</dbReference>
<dbReference type="GO" id="GO:0004252">
    <property type="term" value="F:serine-type endopeptidase activity"/>
    <property type="evidence" value="ECO:0007669"/>
    <property type="project" value="InterPro"/>
</dbReference>
<evidence type="ECO:0000256" key="1">
    <source>
        <dbReference type="ARBA" id="ARBA00001913"/>
    </source>
</evidence>
<dbReference type="InterPro" id="IPR023828">
    <property type="entry name" value="Peptidase_S8_Ser-AS"/>
</dbReference>
<dbReference type="PANTHER" id="PTHR14218">
    <property type="entry name" value="PROTEASE S8 TRIPEPTIDYL PEPTIDASE I CLN2"/>
    <property type="match status" value="1"/>
</dbReference>
<evidence type="ECO:0000256" key="6">
    <source>
        <dbReference type="ARBA" id="ARBA00022837"/>
    </source>
</evidence>
<dbReference type="STRING" id="1423802.FC56_GL000712"/>
<proteinExistence type="predicted"/>
<dbReference type="AlphaFoldDB" id="A0A0R2D1E1"/>
<dbReference type="EMBL" id="AYZR01000008">
    <property type="protein sequence ID" value="KRM93990.1"/>
    <property type="molecule type" value="Genomic_DNA"/>
</dbReference>
<keyword evidence="5" id="KW-0720">Serine protease</keyword>
<comment type="cofactor">
    <cofactor evidence="1">
        <name>Ca(2+)</name>
        <dbReference type="ChEBI" id="CHEBI:29108"/>
    </cofactor>
</comment>
<dbReference type="GO" id="GO:0046872">
    <property type="term" value="F:metal ion binding"/>
    <property type="evidence" value="ECO:0007669"/>
    <property type="project" value="UniProtKB-KW"/>
</dbReference>
<reference evidence="10 11" key="1">
    <citation type="journal article" date="2015" name="Genome Announc.">
        <title>Expanding the biotechnology potential of lactobacilli through comparative genomics of 213 strains and associated genera.</title>
        <authorList>
            <person name="Sun Z."/>
            <person name="Harris H.M."/>
            <person name="McCann A."/>
            <person name="Guo C."/>
            <person name="Argimon S."/>
            <person name="Zhang W."/>
            <person name="Yang X."/>
            <person name="Jeffery I.B."/>
            <person name="Cooney J.C."/>
            <person name="Kagawa T.F."/>
            <person name="Liu W."/>
            <person name="Song Y."/>
            <person name="Salvetti E."/>
            <person name="Wrobel A."/>
            <person name="Rasinkangas P."/>
            <person name="Parkhill J."/>
            <person name="Rea M.C."/>
            <person name="O'Sullivan O."/>
            <person name="Ritari J."/>
            <person name="Douillard F.P."/>
            <person name="Paul Ross R."/>
            <person name="Yang R."/>
            <person name="Briner A.E."/>
            <person name="Felis G.E."/>
            <person name="de Vos W.M."/>
            <person name="Barrangou R."/>
            <person name="Klaenhammer T.R."/>
            <person name="Caufield P.W."/>
            <person name="Cui Y."/>
            <person name="Zhang H."/>
            <person name="O'Toole P.W."/>
        </authorList>
    </citation>
    <scope>NUCLEOTIDE SEQUENCE [LARGE SCALE GENOMIC DNA]</scope>
    <source>
        <strain evidence="10 11">DSM 24302</strain>
    </source>
</reference>
<dbReference type="Gene3D" id="3.40.50.200">
    <property type="entry name" value="Peptidase S8/S53 domain"/>
    <property type="match status" value="1"/>
</dbReference>
<evidence type="ECO:0000256" key="7">
    <source>
        <dbReference type="ARBA" id="ARBA00023145"/>
    </source>
</evidence>
<dbReference type="RefSeq" id="WP_056978436.1">
    <property type="nucleotide sequence ID" value="NZ_AYZR01000008.1"/>
</dbReference>
<keyword evidence="8" id="KW-0732">Signal</keyword>
<dbReference type="SUPFAM" id="SSF52743">
    <property type="entry name" value="Subtilisin-like"/>
    <property type="match status" value="1"/>
</dbReference>
<keyword evidence="2" id="KW-0645">Protease</keyword>
<keyword evidence="6" id="KW-0106">Calcium</keyword>
<dbReference type="Pfam" id="PF09286">
    <property type="entry name" value="Pro-kuma_activ"/>
    <property type="match status" value="1"/>
</dbReference>
<evidence type="ECO:0000256" key="2">
    <source>
        <dbReference type="ARBA" id="ARBA00022670"/>
    </source>
</evidence>
<dbReference type="SUPFAM" id="SSF54897">
    <property type="entry name" value="Protease propeptides/inhibitors"/>
    <property type="match status" value="1"/>
</dbReference>
<dbReference type="InterPro" id="IPR015366">
    <property type="entry name" value="S53_propep"/>
</dbReference>
<evidence type="ECO:0000256" key="4">
    <source>
        <dbReference type="ARBA" id="ARBA00022801"/>
    </source>
</evidence>
<dbReference type="CDD" id="cd11377">
    <property type="entry name" value="Pro-peptidase_S53"/>
    <property type="match status" value="1"/>
</dbReference>
<feature type="signal peptide" evidence="8">
    <location>
        <begin position="1"/>
        <end position="28"/>
    </location>
</feature>
<dbReference type="SMART" id="SM00944">
    <property type="entry name" value="Pro-kuma_activ"/>
    <property type="match status" value="1"/>
</dbReference>
<feature type="chain" id="PRO_5006415940" evidence="8">
    <location>
        <begin position="29"/>
        <end position="616"/>
    </location>
</feature>
<dbReference type="PATRIC" id="fig|1423802.4.peg.723"/>
<evidence type="ECO:0000256" key="3">
    <source>
        <dbReference type="ARBA" id="ARBA00022723"/>
    </source>
</evidence>
<comment type="caution">
    <text evidence="10">The sequence shown here is derived from an EMBL/GenBank/DDBJ whole genome shotgun (WGS) entry which is preliminary data.</text>
</comment>
<sequence length="616" mass="66803">MKKRTGVKVATAAFLTLIALTGSGTASAKTTYKAVSASKNQLVDIVLKPRSQSAMGSYAYQVVTPSSKNYHKYLTSKQVSSKYGQTTAKVNALKKYLKKYHLKAGVYSGNMVMVVKGSTKNVEKAFKVKLYNVKSNGNSYQKAKGTPKLPTSLQKSTMAIFGLSNYNSMSENGKIQTKGQYQPQVIHKRASIITNSDSPQKFIAKYNLGSLYSNGNEGNNRTMGIITFANFHPSDATKYWRSENISAKKNRISVYRTNGYKGSWYGYDESTMDVEQAGAIAPKANIRAYVGRSDVTGMVNSVAAAVGENKVDTLSISWGQSEQQVAAEIKLGTTPKQYNQIMNLLYAQAAVQGISVFTASGDSGAYDGIQEGQSPALNVDMPASSPFVTAVGGTTLPKSYQVDGKTVKITKERAWSSDFLYPNYKKQEFFSKSAKLASYFTGTGGGFSRYNKTPKYQRGFSGVGTYDATQLWQIKSGSINLLKKAKKVSGNKTGRNVPDLSVNADPNTGYSTYISSASRAGKNGQWYIAGGTSIAAPQVAAASAVMSSNTKSRLGFWNPQIYRFAKTSSSPFTVLDSRTNNSNLYYTGQPGKKYNQATGLGTVDFTKLLAKFKSQK</sequence>
<dbReference type="InterPro" id="IPR036852">
    <property type="entry name" value="Peptidase_S8/S53_dom_sf"/>
</dbReference>
<dbReference type="CDD" id="cd04056">
    <property type="entry name" value="Peptidases_S53"/>
    <property type="match status" value="1"/>
</dbReference>
<evidence type="ECO:0000259" key="9">
    <source>
        <dbReference type="PROSITE" id="PS51695"/>
    </source>
</evidence>
<dbReference type="InterPro" id="IPR050819">
    <property type="entry name" value="Tripeptidyl-peptidase_I"/>
</dbReference>
<dbReference type="GO" id="GO:0008240">
    <property type="term" value="F:tripeptidyl-peptidase activity"/>
    <property type="evidence" value="ECO:0007669"/>
    <property type="project" value="TreeGrafter"/>
</dbReference>
<dbReference type="PANTHER" id="PTHR14218:SF15">
    <property type="entry name" value="TRIPEPTIDYL-PEPTIDASE 1"/>
    <property type="match status" value="1"/>
</dbReference>
<keyword evidence="4" id="KW-0378">Hydrolase</keyword>
<dbReference type="PROSITE" id="PS00138">
    <property type="entry name" value="SUBTILASE_SER"/>
    <property type="match status" value="1"/>
</dbReference>
<evidence type="ECO:0000256" key="5">
    <source>
        <dbReference type="ARBA" id="ARBA00022825"/>
    </source>
</evidence>
<feature type="domain" description="Peptidase S53" evidence="9">
    <location>
        <begin position="196"/>
        <end position="615"/>
    </location>
</feature>
<accession>A0A0R2D1E1</accession>
<evidence type="ECO:0000313" key="10">
    <source>
        <dbReference type="EMBL" id="KRM93990.1"/>
    </source>
</evidence>
<gene>
    <name evidence="10" type="ORF">FC56_GL000712</name>
</gene>
<dbReference type="InterPro" id="IPR030400">
    <property type="entry name" value="Sedolisin_dom"/>
</dbReference>
<protein>
    <submittedName>
        <fullName evidence="10">Pro-kumamolisin, activation domain protein</fullName>
    </submittedName>
</protein>
<organism evidence="10 11">
    <name type="scientific">Lentilactobacillus senioris DSM 24302 = JCM 17472</name>
    <dbReference type="NCBI Taxonomy" id="1423802"/>
    <lineage>
        <taxon>Bacteria</taxon>
        <taxon>Bacillati</taxon>
        <taxon>Bacillota</taxon>
        <taxon>Bacilli</taxon>
        <taxon>Lactobacillales</taxon>
        <taxon>Lactobacillaceae</taxon>
        <taxon>Lentilactobacillus</taxon>
    </lineage>
</organism>
<evidence type="ECO:0000313" key="11">
    <source>
        <dbReference type="Proteomes" id="UP000051256"/>
    </source>
</evidence>
<keyword evidence="11" id="KW-1185">Reference proteome</keyword>
<dbReference type="Proteomes" id="UP000051256">
    <property type="component" value="Unassembled WGS sequence"/>
</dbReference>
<dbReference type="PROSITE" id="PS51695">
    <property type="entry name" value="SEDOLISIN"/>
    <property type="match status" value="1"/>
</dbReference>
<keyword evidence="3" id="KW-0479">Metal-binding</keyword>
<name>A0A0R2D1E1_9LACO</name>